<comment type="caution">
    <text evidence="4">The sequence shown here is derived from an EMBL/GenBank/DDBJ whole genome shotgun (WGS) entry which is preliminary data.</text>
</comment>
<dbReference type="OrthoDB" id="413584at2759"/>
<dbReference type="InterPro" id="IPR027417">
    <property type="entry name" value="P-loop_NTPase"/>
</dbReference>
<dbReference type="PANTHER" id="PTHR47977">
    <property type="entry name" value="RAS-RELATED PROTEIN RAB"/>
    <property type="match status" value="1"/>
</dbReference>
<keyword evidence="2" id="KW-0342">GTP-binding</keyword>
<reference evidence="4 5" key="1">
    <citation type="submission" date="2016-02" db="EMBL/GenBank/DDBJ databases">
        <title>Genome analysis of coral dinoflagellate symbionts highlights evolutionary adaptations to a symbiotic lifestyle.</title>
        <authorList>
            <person name="Aranda M."/>
            <person name="Li Y."/>
            <person name="Liew Y.J."/>
            <person name="Baumgarten S."/>
            <person name="Simakov O."/>
            <person name="Wilson M."/>
            <person name="Piel J."/>
            <person name="Ashoor H."/>
            <person name="Bougouffa S."/>
            <person name="Bajic V.B."/>
            <person name="Ryu T."/>
            <person name="Ravasi T."/>
            <person name="Bayer T."/>
            <person name="Micklem G."/>
            <person name="Kim H."/>
            <person name="Bhak J."/>
            <person name="Lajeunesse T.C."/>
            <person name="Voolstra C.R."/>
        </authorList>
    </citation>
    <scope>NUCLEOTIDE SEQUENCE [LARGE SCALE GENOMIC DNA]</scope>
    <source>
        <strain evidence="4 5">CCMP2467</strain>
    </source>
</reference>
<organism evidence="4 5">
    <name type="scientific">Symbiodinium microadriaticum</name>
    <name type="common">Dinoflagellate</name>
    <name type="synonym">Zooxanthella microadriatica</name>
    <dbReference type="NCBI Taxonomy" id="2951"/>
    <lineage>
        <taxon>Eukaryota</taxon>
        <taxon>Sar</taxon>
        <taxon>Alveolata</taxon>
        <taxon>Dinophyceae</taxon>
        <taxon>Suessiales</taxon>
        <taxon>Symbiodiniaceae</taxon>
        <taxon>Symbiodinium</taxon>
    </lineage>
</organism>
<dbReference type="InterPro" id="IPR050227">
    <property type="entry name" value="Rab"/>
</dbReference>
<dbReference type="EMBL" id="LSRX01000010">
    <property type="protein sequence ID" value="OLQ14866.1"/>
    <property type="molecule type" value="Genomic_DNA"/>
</dbReference>
<dbReference type="PRINTS" id="PR00449">
    <property type="entry name" value="RASTRNSFRMNG"/>
</dbReference>
<proteinExistence type="predicted"/>
<sequence length="366" mass="40516">MGSRLSTALTAVFTVEDAQEDPRDPEVFPVQILTPAGDVVFEEQVRGSRTVKSVLESIRAGPGKLSLLHGGRKVLPSAKISDLKLAKDDFLSLVKRATGNYTSWEEDGILEVYCDCMVKCVLLGAARAGKTSWLQAVCREDIGDAYRATLGVDFKLKRLKSEEGTKIKLQLWDVAGELRFRPNLSVCIKGASGILGFFSLAQRDTMTEVLRMLDEMVAKHGECCRCICLVATHADVPDPAVTEEEAEQIATEKGWPLFAVSTRSEVEHIDEPLFAWLDLVADDMARVLASQLIGSTPRVLINGTPRDRDRTPHEGTAPANGSNPRFLQLFQDSVQKKYRLYRLKQQVWSACLHLVLELGSRLSRMA</sequence>
<dbReference type="SUPFAM" id="SSF52540">
    <property type="entry name" value="P-loop containing nucleoside triphosphate hydrolases"/>
    <property type="match status" value="1"/>
</dbReference>
<name>A0A1Q9F5C0_SYMMI</name>
<evidence type="ECO:0000256" key="3">
    <source>
        <dbReference type="SAM" id="MobiDB-lite"/>
    </source>
</evidence>
<dbReference type="CDD" id="cd00154">
    <property type="entry name" value="Rab"/>
    <property type="match status" value="1"/>
</dbReference>
<evidence type="ECO:0000313" key="4">
    <source>
        <dbReference type="EMBL" id="OLQ14866.1"/>
    </source>
</evidence>
<dbReference type="GO" id="GO:0003924">
    <property type="term" value="F:GTPase activity"/>
    <property type="evidence" value="ECO:0007669"/>
    <property type="project" value="InterPro"/>
</dbReference>
<feature type="region of interest" description="Disordered" evidence="3">
    <location>
        <begin position="299"/>
        <end position="324"/>
    </location>
</feature>
<keyword evidence="5" id="KW-1185">Reference proteome</keyword>
<evidence type="ECO:0000256" key="1">
    <source>
        <dbReference type="ARBA" id="ARBA00022741"/>
    </source>
</evidence>
<dbReference type="SMART" id="SM00175">
    <property type="entry name" value="RAB"/>
    <property type="match status" value="1"/>
</dbReference>
<gene>
    <name evidence="4" type="primary">SEC4</name>
    <name evidence="4" type="ORF">AK812_SmicGene973</name>
</gene>
<protein>
    <submittedName>
        <fullName evidence="4">Ras-related protein SEC4</fullName>
    </submittedName>
</protein>
<evidence type="ECO:0000313" key="5">
    <source>
        <dbReference type="Proteomes" id="UP000186817"/>
    </source>
</evidence>
<dbReference type="Pfam" id="PF00071">
    <property type="entry name" value="Ras"/>
    <property type="match status" value="1"/>
</dbReference>
<keyword evidence="1" id="KW-0547">Nucleotide-binding</keyword>
<dbReference type="Proteomes" id="UP000186817">
    <property type="component" value="Unassembled WGS sequence"/>
</dbReference>
<evidence type="ECO:0000256" key="2">
    <source>
        <dbReference type="ARBA" id="ARBA00023134"/>
    </source>
</evidence>
<dbReference type="AlphaFoldDB" id="A0A1Q9F5C0"/>
<dbReference type="GO" id="GO:0005525">
    <property type="term" value="F:GTP binding"/>
    <property type="evidence" value="ECO:0007669"/>
    <property type="project" value="UniProtKB-KW"/>
</dbReference>
<dbReference type="Gene3D" id="3.40.50.300">
    <property type="entry name" value="P-loop containing nucleotide triphosphate hydrolases"/>
    <property type="match status" value="1"/>
</dbReference>
<accession>A0A1Q9F5C0</accession>
<dbReference type="PROSITE" id="PS51419">
    <property type="entry name" value="RAB"/>
    <property type="match status" value="1"/>
</dbReference>
<dbReference type="InterPro" id="IPR001806">
    <property type="entry name" value="Small_GTPase"/>
</dbReference>